<dbReference type="OrthoDB" id="9801609at2"/>
<dbReference type="Proteomes" id="UP000235547">
    <property type="component" value="Unassembled WGS sequence"/>
</dbReference>
<organism evidence="2 3">
    <name type="scientific">Halomonas urumqiensis</name>
    <dbReference type="NCBI Taxonomy" id="1684789"/>
    <lineage>
        <taxon>Bacteria</taxon>
        <taxon>Pseudomonadati</taxon>
        <taxon>Pseudomonadota</taxon>
        <taxon>Gammaproteobacteria</taxon>
        <taxon>Oceanospirillales</taxon>
        <taxon>Halomonadaceae</taxon>
        <taxon>Halomonas</taxon>
    </lineage>
</organism>
<accession>A0A2N7UCL7</accession>
<comment type="caution">
    <text evidence="2">The sequence shown here is derived from an EMBL/GenBank/DDBJ whole genome shotgun (WGS) entry which is preliminary data.</text>
</comment>
<evidence type="ECO:0000256" key="1">
    <source>
        <dbReference type="SAM" id="MobiDB-lite"/>
    </source>
</evidence>
<dbReference type="AlphaFoldDB" id="A0A2N7UCL7"/>
<evidence type="ECO:0000313" key="2">
    <source>
        <dbReference type="EMBL" id="PMR78125.1"/>
    </source>
</evidence>
<dbReference type="InterPro" id="IPR011990">
    <property type="entry name" value="TPR-like_helical_dom_sf"/>
</dbReference>
<protein>
    <submittedName>
        <fullName evidence="2">Uncharacterized protein</fullName>
    </submittedName>
</protein>
<keyword evidence="3" id="KW-1185">Reference proteome</keyword>
<name>A0A2N7UCL7_9GAMM</name>
<dbReference type="SUPFAM" id="SSF48452">
    <property type="entry name" value="TPR-like"/>
    <property type="match status" value="1"/>
</dbReference>
<dbReference type="Pfam" id="PF15892">
    <property type="entry name" value="BNR_4"/>
    <property type="match status" value="1"/>
</dbReference>
<feature type="region of interest" description="Disordered" evidence="1">
    <location>
        <begin position="1"/>
        <end position="34"/>
    </location>
</feature>
<dbReference type="Gene3D" id="1.25.40.10">
    <property type="entry name" value="Tetratricopeptide repeat domain"/>
    <property type="match status" value="1"/>
</dbReference>
<gene>
    <name evidence="2" type="ORF">C1H70_15220</name>
</gene>
<evidence type="ECO:0000313" key="3">
    <source>
        <dbReference type="Proteomes" id="UP000235547"/>
    </source>
</evidence>
<sequence length="627" mass="71504">MGKKGKKQTRAKRKLKRQKSVQSPSVGSSHQRAQGEVVLIPHDPYLLERARTQWQFGDWQALTQLAQQPLEHHPDRAMLALLAAAGFMQVGNMAQARDHLRQSEAWGQKARLIRQVMISGVHNSLGRVSVLAGQTERAQRHFEGAIATGMPGSDSALLGRARTGLQQEQLGVDQAPLPLRDNRPMIAAPVMPLERARVPRFQLHKTLDLGEAWAGNTINTVIFRHHGIMTVGEYQYTAFYVDENTLRLVRRHLQDDSLQVHDLAGEYNLKDAHNSISLGMDREGHLHISYDHHGTQLKYRRSLQPHDVREWTDELPMTGQNEERVTYPTFILPRQDFPLTLLYRHGTHNNGTAFIKTYDEARKQWQDHPKPILSGSEQKPWTANAYWNNPVVGEDGSLHLSFVWRTHTLGEEKRVNNINVGYAKSYDNGLNWWTSNHQPYQLPITPANAETVWPVSPGSNLMNQCSMALDSQQRPHIVFYSNHPSTGIPTFQHLWHDGIEWRHQYLAQASQPFNLQGGGTLQIPISRPCVLIDRQDNVHVIYRDHGQGAGFYIATMMAPEYCYERNTLQALSDDIGFAEPVLDRERWNSENILAIIHQYNDQPNHDRIINSGEIKRSAVFISDYSWA</sequence>
<feature type="compositionally biased region" description="Polar residues" evidence="1">
    <location>
        <begin position="20"/>
        <end position="32"/>
    </location>
</feature>
<proteinExistence type="predicted"/>
<dbReference type="EMBL" id="PNRG01000033">
    <property type="protein sequence ID" value="PMR78125.1"/>
    <property type="molecule type" value="Genomic_DNA"/>
</dbReference>
<feature type="compositionally biased region" description="Basic residues" evidence="1">
    <location>
        <begin position="1"/>
        <end position="19"/>
    </location>
</feature>
<reference evidence="2 3" key="1">
    <citation type="submission" date="2018-01" db="EMBL/GenBank/DDBJ databases">
        <title>Halomonas endophytica sp. nov., isolated from storage liquid in the stems of Populus euphratica.</title>
        <authorList>
            <person name="Chen C."/>
        </authorList>
    </citation>
    <scope>NUCLEOTIDE SEQUENCE [LARGE SCALE GENOMIC DNA]</scope>
    <source>
        <strain evidence="2 3">BZ-SZ-XJ27</strain>
    </source>
</reference>